<evidence type="ECO:0000256" key="1">
    <source>
        <dbReference type="SAM" id="MobiDB-lite"/>
    </source>
</evidence>
<keyword evidence="2" id="KW-0472">Membrane</keyword>
<feature type="transmembrane region" description="Helical" evidence="2">
    <location>
        <begin position="42"/>
        <end position="62"/>
    </location>
</feature>
<gene>
    <name evidence="3" type="ORF">B0T23DRAFT_369399</name>
</gene>
<accession>A0AAJ0IF23</accession>
<organism evidence="3 4">
    <name type="scientific">Neurospora hispaniola</name>
    <dbReference type="NCBI Taxonomy" id="588809"/>
    <lineage>
        <taxon>Eukaryota</taxon>
        <taxon>Fungi</taxon>
        <taxon>Dikarya</taxon>
        <taxon>Ascomycota</taxon>
        <taxon>Pezizomycotina</taxon>
        <taxon>Sordariomycetes</taxon>
        <taxon>Sordariomycetidae</taxon>
        <taxon>Sordariales</taxon>
        <taxon>Sordariaceae</taxon>
        <taxon>Neurospora</taxon>
    </lineage>
</organism>
<feature type="region of interest" description="Disordered" evidence="1">
    <location>
        <begin position="1"/>
        <end position="20"/>
    </location>
</feature>
<dbReference type="EMBL" id="JAULSX010000001">
    <property type="protein sequence ID" value="KAK3499190.1"/>
    <property type="molecule type" value="Genomic_DNA"/>
</dbReference>
<keyword evidence="4" id="KW-1185">Reference proteome</keyword>
<proteinExistence type="predicted"/>
<reference evidence="3 4" key="1">
    <citation type="journal article" date="2023" name="Mol. Phylogenet. Evol.">
        <title>Genome-scale phylogeny and comparative genomics of the fungal order Sordariales.</title>
        <authorList>
            <person name="Hensen N."/>
            <person name="Bonometti L."/>
            <person name="Westerberg I."/>
            <person name="Brannstrom I.O."/>
            <person name="Guillou S."/>
            <person name="Cros-Aarteil S."/>
            <person name="Calhoun S."/>
            <person name="Haridas S."/>
            <person name="Kuo A."/>
            <person name="Mondo S."/>
            <person name="Pangilinan J."/>
            <person name="Riley R."/>
            <person name="LaButti K."/>
            <person name="Andreopoulos B."/>
            <person name="Lipzen A."/>
            <person name="Chen C."/>
            <person name="Yan M."/>
            <person name="Daum C."/>
            <person name="Ng V."/>
            <person name="Clum A."/>
            <person name="Steindorff A."/>
            <person name="Ohm R.A."/>
            <person name="Martin F."/>
            <person name="Silar P."/>
            <person name="Natvig D.O."/>
            <person name="Lalanne C."/>
            <person name="Gautier V."/>
            <person name="Ament-Velasquez S.L."/>
            <person name="Kruys A."/>
            <person name="Hutchinson M.I."/>
            <person name="Powell A.J."/>
            <person name="Barry K."/>
            <person name="Miller A.N."/>
            <person name="Grigoriev I.V."/>
            <person name="Debuchy R."/>
            <person name="Gladieux P."/>
            <person name="Hiltunen Thoren M."/>
            <person name="Johannesson H."/>
        </authorList>
    </citation>
    <scope>NUCLEOTIDE SEQUENCE [LARGE SCALE GENOMIC DNA]</scope>
    <source>
        <strain evidence="3 4">FGSC 10403</strain>
    </source>
</reference>
<sequence length="104" mass="11582">MSTQRQEEDRRGSERAGKSPDICMNRGLRCGSRLYSRPMIMLMRLQACLSACLSRMVVYRFWAISAGSGEEEGGFLQDIPGFLFALLTFDVAGLLWLAGWLAGV</sequence>
<feature type="transmembrane region" description="Helical" evidence="2">
    <location>
        <begin position="82"/>
        <end position="102"/>
    </location>
</feature>
<name>A0AAJ0IF23_9PEZI</name>
<dbReference type="Proteomes" id="UP001285908">
    <property type="component" value="Unassembled WGS sequence"/>
</dbReference>
<evidence type="ECO:0000313" key="4">
    <source>
        <dbReference type="Proteomes" id="UP001285908"/>
    </source>
</evidence>
<comment type="caution">
    <text evidence="3">The sequence shown here is derived from an EMBL/GenBank/DDBJ whole genome shotgun (WGS) entry which is preliminary data.</text>
</comment>
<evidence type="ECO:0000256" key="2">
    <source>
        <dbReference type="SAM" id="Phobius"/>
    </source>
</evidence>
<protein>
    <submittedName>
        <fullName evidence="3">Uncharacterized protein</fullName>
    </submittedName>
</protein>
<dbReference type="GeneID" id="87874135"/>
<dbReference type="RefSeq" id="XP_062696823.1">
    <property type="nucleotide sequence ID" value="XM_062836513.1"/>
</dbReference>
<keyword evidence="2" id="KW-1133">Transmembrane helix</keyword>
<evidence type="ECO:0000313" key="3">
    <source>
        <dbReference type="EMBL" id="KAK3499190.1"/>
    </source>
</evidence>
<keyword evidence="2" id="KW-0812">Transmembrane</keyword>
<feature type="compositionally biased region" description="Basic and acidic residues" evidence="1">
    <location>
        <begin position="1"/>
        <end position="18"/>
    </location>
</feature>
<dbReference type="AlphaFoldDB" id="A0AAJ0IF23"/>